<dbReference type="eggNOG" id="KOG3202">
    <property type="taxonomic scope" value="Eukaryota"/>
</dbReference>
<keyword evidence="7" id="KW-0175">Coiled coil</keyword>
<dbReference type="GO" id="GO:0012505">
    <property type="term" value="C:endomembrane system"/>
    <property type="evidence" value="ECO:0000318"/>
    <property type="project" value="GO_Central"/>
</dbReference>
<evidence type="ECO:0000313" key="14">
    <source>
        <dbReference type="EMBL" id="KCW66896.1"/>
    </source>
</evidence>
<evidence type="ECO:0000256" key="2">
    <source>
        <dbReference type="ARBA" id="ARBA00022448"/>
    </source>
</evidence>
<comment type="subcellular location">
    <subcellularLocation>
        <location evidence="9">Golgi apparatus</location>
        <location evidence="9">trans-Golgi network membrane</location>
        <topology evidence="9">Single-pass type IV membrane protein</topology>
    </subcellularLocation>
    <subcellularLocation>
        <location evidence="11">Prevacuolar compartment membrane</location>
        <topology evidence="11">Single-pass type IV membrane protein</topology>
    </subcellularLocation>
</comment>
<dbReference type="GO" id="GO:0000149">
    <property type="term" value="F:SNARE binding"/>
    <property type="evidence" value="ECO:0000318"/>
    <property type="project" value="GO_Central"/>
</dbReference>
<dbReference type="GO" id="GO:0048278">
    <property type="term" value="P:vesicle docking"/>
    <property type="evidence" value="ECO:0000318"/>
    <property type="project" value="GO_Central"/>
</dbReference>
<protein>
    <recommendedName>
        <fullName evidence="13">t-SNARE coiled-coil homology domain-containing protein</fullName>
    </recommendedName>
</protein>
<dbReference type="GO" id="GO:0006886">
    <property type="term" value="P:intracellular protein transport"/>
    <property type="evidence" value="ECO:0000318"/>
    <property type="project" value="GO_Central"/>
</dbReference>
<evidence type="ECO:0000259" key="13">
    <source>
        <dbReference type="PROSITE" id="PS50192"/>
    </source>
</evidence>
<dbReference type="InParanoid" id="A0A059BM07"/>
<dbReference type="Gene3D" id="1.20.5.110">
    <property type="match status" value="1"/>
</dbReference>
<dbReference type="OMA" id="DSTCYIA"/>
<reference evidence="14" key="1">
    <citation type="submission" date="2013-07" db="EMBL/GenBank/DDBJ databases">
        <title>The genome of Eucalyptus grandis.</title>
        <authorList>
            <person name="Schmutz J."/>
            <person name="Hayes R."/>
            <person name="Myburg A."/>
            <person name="Tuskan G."/>
            <person name="Grattapaglia D."/>
            <person name="Rokhsar D.S."/>
        </authorList>
    </citation>
    <scope>NUCLEOTIDE SEQUENCE</scope>
    <source>
        <tissue evidence="14">Leaf extractions</tissue>
    </source>
</reference>
<gene>
    <name evidence="14" type="ORF">EUGRSUZ_F00647</name>
</gene>
<dbReference type="EMBL" id="KK198758">
    <property type="protein sequence ID" value="KCW66896.1"/>
    <property type="molecule type" value="Genomic_DNA"/>
</dbReference>
<evidence type="ECO:0000256" key="3">
    <source>
        <dbReference type="ARBA" id="ARBA00022692"/>
    </source>
</evidence>
<dbReference type="PANTHER" id="PTHR19957:SF285">
    <property type="entry name" value="SYNTAXIN-51-RELATED"/>
    <property type="match status" value="1"/>
</dbReference>
<evidence type="ECO:0000256" key="8">
    <source>
        <dbReference type="ARBA" id="ARBA00023136"/>
    </source>
</evidence>
<evidence type="ECO:0000256" key="1">
    <source>
        <dbReference type="ARBA" id="ARBA00009063"/>
    </source>
</evidence>
<keyword evidence="8 12" id="KW-0472">Membrane</keyword>
<dbReference type="InterPro" id="IPR045242">
    <property type="entry name" value="Syntaxin"/>
</dbReference>
<name>A0A059BM07_EUCGR</name>
<dbReference type="FunCoup" id="A0A059BM07">
    <property type="interactions" value="3380"/>
</dbReference>
<organism evidence="14">
    <name type="scientific">Eucalyptus grandis</name>
    <name type="common">Flooded gum</name>
    <dbReference type="NCBI Taxonomy" id="71139"/>
    <lineage>
        <taxon>Eukaryota</taxon>
        <taxon>Viridiplantae</taxon>
        <taxon>Streptophyta</taxon>
        <taxon>Embryophyta</taxon>
        <taxon>Tracheophyta</taxon>
        <taxon>Spermatophyta</taxon>
        <taxon>Magnoliopsida</taxon>
        <taxon>eudicotyledons</taxon>
        <taxon>Gunneridae</taxon>
        <taxon>Pentapetalae</taxon>
        <taxon>rosids</taxon>
        <taxon>malvids</taxon>
        <taxon>Myrtales</taxon>
        <taxon>Myrtaceae</taxon>
        <taxon>Myrtoideae</taxon>
        <taxon>Eucalypteae</taxon>
        <taxon>Eucalyptus</taxon>
    </lineage>
</organism>
<proteinExistence type="inferred from homology"/>
<keyword evidence="6" id="KW-0333">Golgi apparatus</keyword>
<evidence type="ECO:0000256" key="5">
    <source>
        <dbReference type="ARBA" id="ARBA00022989"/>
    </source>
</evidence>
<dbReference type="SUPFAM" id="SSF58038">
    <property type="entry name" value="SNARE fusion complex"/>
    <property type="match status" value="1"/>
</dbReference>
<dbReference type="CDD" id="cd15841">
    <property type="entry name" value="SNARE_Qc"/>
    <property type="match status" value="1"/>
</dbReference>
<dbReference type="SMART" id="SM00397">
    <property type="entry name" value="t_SNARE"/>
    <property type="match status" value="1"/>
</dbReference>
<evidence type="ECO:0000256" key="9">
    <source>
        <dbReference type="ARBA" id="ARBA00037801"/>
    </source>
</evidence>
<evidence type="ECO:0000256" key="11">
    <source>
        <dbReference type="ARBA" id="ARBA00060376"/>
    </source>
</evidence>
<evidence type="ECO:0000256" key="4">
    <source>
        <dbReference type="ARBA" id="ARBA00022927"/>
    </source>
</evidence>
<evidence type="ECO:0000256" key="10">
    <source>
        <dbReference type="ARBA" id="ARBA00054128"/>
    </source>
</evidence>
<dbReference type="GO" id="GO:0006906">
    <property type="term" value="P:vesicle fusion"/>
    <property type="evidence" value="ECO:0000318"/>
    <property type="project" value="GO_Central"/>
</dbReference>
<dbReference type="PANTHER" id="PTHR19957">
    <property type="entry name" value="SYNTAXIN"/>
    <property type="match status" value="1"/>
</dbReference>
<dbReference type="GO" id="GO:0005794">
    <property type="term" value="C:Golgi apparatus"/>
    <property type="evidence" value="ECO:0007669"/>
    <property type="project" value="UniProtKB-SubCell"/>
</dbReference>
<keyword evidence="4" id="KW-0653">Protein transport</keyword>
<dbReference type="PROSITE" id="PS50192">
    <property type="entry name" value="T_SNARE"/>
    <property type="match status" value="1"/>
</dbReference>
<dbReference type="FunFam" id="1.20.5.110:FF:000030">
    <property type="entry name" value="syntaxin-51 isoform X2"/>
    <property type="match status" value="1"/>
</dbReference>
<dbReference type="GO" id="GO:0031201">
    <property type="term" value="C:SNARE complex"/>
    <property type="evidence" value="ECO:0000318"/>
    <property type="project" value="GO_Central"/>
</dbReference>
<comment type="similarity">
    <text evidence="1">Belongs to the syntaxin family.</text>
</comment>
<dbReference type="GO" id="GO:0010008">
    <property type="term" value="C:endosome membrane"/>
    <property type="evidence" value="ECO:0007669"/>
    <property type="project" value="UniProtKB-ARBA"/>
</dbReference>
<dbReference type="AlphaFoldDB" id="A0A059BM07"/>
<comment type="function">
    <text evidence="10">Vesicle trafficking protein that functions in the secretory pathway.</text>
</comment>
<sequence>MRMASSGDSWIKEYNDAVKLAEEISSMIAERGTMPTSGPESMRHASAVRRKITILNTRLDSLQNILTKPFSRPITEKEINRRKDLLSNLRTRVNQMDSTLKMSHSATRDSLLGPEIKPADAMSRTAGLDNQGIVVLQRQVMREQDEGLEKLEETVVSTKHIALAVNEELDLHTRLIDNLDQHVDVTDSRLRRVQKNLAILNKRTKGGCTCMCMILSVIGIVILVVAVYLLIKFL</sequence>
<keyword evidence="3 12" id="KW-0812">Transmembrane</keyword>
<evidence type="ECO:0000256" key="7">
    <source>
        <dbReference type="ARBA" id="ARBA00023054"/>
    </source>
</evidence>
<feature type="domain" description="T-SNARE coiled-coil homology" evidence="13">
    <location>
        <begin position="138"/>
        <end position="200"/>
    </location>
</feature>
<evidence type="ECO:0000256" key="12">
    <source>
        <dbReference type="SAM" id="Phobius"/>
    </source>
</evidence>
<keyword evidence="2" id="KW-0813">Transport</keyword>
<keyword evidence="5 12" id="KW-1133">Transmembrane helix</keyword>
<dbReference type="InterPro" id="IPR000727">
    <property type="entry name" value="T_SNARE_dom"/>
</dbReference>
<dbReference type="Pfam" id="PF05739">
    <property type="entry name" value="SNARE"/>
    <property type="match status" value="1"/>
</dbReference>
<dbReference type="GO" id="GO:0005484">
    <property type="term" value="F:SNAP receptor activity"/>
    <property type="evidence" value="ECO:0000318"/>
    <property type="project" value="GO_Central"/>
</dbReference>
<dbReference type="Gramene" id="KCW66896">
    <property type="protein sequence ID" value="KCW66896"/>
    <property type="gene ID" value="EUGRSUZ_F00647"/>
</dbReference>
<evidence type="ECO:0000256" key="6">
    <source>
        <dbReference type="ARBA" id="ARBA00023034"/>
    </source>
</evidence>
<accession>A0A059BM07</accession>
<feature type="transmembrane region" description="Helical" evidence="12">
    <location>
        <begin position="210"/>
        <end position="231"/>
    </location>
</feature>
<dbReference type="STRING" id="71139.A0A059BM07"/>